<name>A0A419UW23_9BACL</name>
<dbReference type="PANTHER" id="PTHR30250">
    <property type="entry name" value="PST FAMILY PREDICTED COLANIC ACID TRANSPORTER"/>
    <property type="match status" value="1"/>
</dbReference>
<feature type="transmembrane region" description="Helical" evidence="6">
    <location>
        <begin position="12"/>
        <end position="35"/>
    </location>
</feature>
<feature type="transmembrane region" description="Helical" evidence="6">
    <location>
        <begin position="89"/>
        <end position="115"/>
    </location>
</feature>
<comment type="subcellular location">
    <subcellularLocation>
        <location evidence="1">Cell membrane</location>
        <topology evidence="1">Multi-pass membrane protein</topology>
    </subcellularLocation>
</comment>
<feature type="transmembrane region" description="Helical" evidence="6">
    <location>
        <begin position="405"/>
        <end position="425"/>
    </location>
</feature>
<keyword evidence="5 6" id="KW-0472">Membrane</keyword>
<keyword evidence="2" id="KW-1003">Cell membrane</keyword>
<comment type="caution">
    <text evidence="7">The sequence shown here is derived from an EMBL/GenBank/DDBJ whole genome shotgun (WGS) entry which is preliminary data.</text>
</comment>
<evidence type="ECO:0000256" key="2">
    <source>
        <dbReference type="ARBA" id="ARBA00022475"/>
    </source>
</evidence>
<feature type="transmembrane region" description="Helical" evidence="6">
    <location>
        <begin position="127"/>
        <end position="149"/>
    </location>
</feature>
<feature type="transmembrane region" description="Helical" evidence="6">
    <location>
        <begin position="496"/>
        <end position="518"/>
    </location>
</feature>
<evidence type="ECO:0000256" key="4">
    <source>
        <dbReference type="ARBA" id="ARBA00022989"/>
    </source>
</evidence>
<reference evidence="7 8" key="1">
    <citation type="submission" date="2018-09" db="EMBL/GenBank/DDBJ databases">
        <title>Genomic Encyclopedia of Archaeal and Bacterial Type Strains, Phase II (KMG-II): from individual species to whole genera.</title>
        <authorList>
            <person name="Goeker M."/>
        </authorList>
    </citation>
    <scope>NUCLEOTIDE SEQUENCE [LARGE SCALE GENOMIC DNA]</scope>
    <source>
        <strain evidence="7 8">DSM 17008</strain>
    </source>
</reference>
<feature type="transmembrane region" description="Helical" evidence="6">
    <location>
        <begin position="463"/>
        <end position="484"/>
    </location>
</feature>
<dbReference type="InterPro" id="IPR024923">
    <property type="entry name" value="PG_synth_SpoVB"/>
</dbReference>
<dbReference type="GO" id="GO:0005886">
    <property type="term" value="C:plasma membrane"/>
    <property type="evidence" value="ECO:0007669"/>
    <property type="project" value="UniProtKB-SubCell"/>
</dbReference>
<dbReference type="InterPro" id="IPR050833">
    <property type="entry name" value="Poly_Biosynth_Transport"/>
</dbReference>
<evidence type="ECO:0000313" key="8">
    <source>
        <dbReference type="Proteomes" id="UP000285120"/>
    </source>
</evidence>
<protein>
    <submittedName>
        <fullName evidence="7">O-antigen/teichoic acid export membrane protein</fullName>
    </submittedName>
</protein>
<feature type="transmembrane region" description="Helical" evidence="6">
    <location>
        <begin position="170"/>
        <end position="188"/>
    </location>
</feature>
<feature type="transmembrane region" description="Helical" evidence="6">
    <location>
        <begin position="247"/>
        <end position="267"/>
    </location>
</feature>
<evidence type="ECO:0000256" key="6">
    <source>
        <dbReference type="SAM" id="Phobius"/>
    </source>
</evidence>
<dbReference type="Pfam" id="PF01943">
    <property type="entry name" value="Polysacc_synt"/>
    <property type="match status" value="1"/>
</dbReference>
<feature type="transmembrane region" description="Helical" evidence="6">
    <location>
        <begin position="47"/>
        <end position="69"/>
    </location>
</feature>
<feature type="transmembrane region" description="Helical" evidence="6">
    <location>
        <begin position="194"/>
        <end position="218"/>
    </location>
</feature>
<dbReference type="EMBL" id="RAPK01000012">
    <property type="protein sequence ID" value="RKD68782.1"/>
    <property type="molecule type" value="Genomic_DNA"/>
</dbReference>
<keyword evidence="4 6" id="KW-1133">Transmembrane helix</keyword>
<gene>
    <name evidence="7" type="ORF">ATL39_3244</name>
</gene>
<keyword evidence="8" id="KW-1185">Reference proteome</keyword>
<dbReference type="RefSeq" id="WP_120194376.1">
    <property type="nucleotide sequence ID" value="NZ_RAPK01000012.1"/>
</dbReference>
<dbReference type="AlphaFoldDB" id="A0A419UW23"/>
<evidence type="ECO:0000256" key="3">
    <source>
        <dbReference type="ARBA" id="ARBA00022692"/>
    </source>
</evidence>
<dbReference type="PANTHER" id="PTHR30250:SF21">
    <property type="entry name" value="LIPID II FLIPPASE MURJ"/>
    <property type="match status" value="1"/>
</dbReference>
<dbReference type="Proteomes" id="UP000285120">
    <property type="component" value="Unassembled WGS sequence"/>
</dbReference>
<proteinExistence type="predicted"/>
<sequence>MTDSKFLRGTMILTMATFASKILGMIYVFPFVAMVGQQGLALYQYGYQPYVILLSMATLGVPMAVSKFVSKYNAMGDYKTGQRLLKTGILFMSITGFLAFLVLFSMAPVISGWIISDPSDLDGNSLIDVTFVIRMVSVALIIIPAMAVIRGYFQGNQSMGPTAVSQVLEQLIRIVFILSMAYSVLYIMDGDLGTAVGFATFGAFVGGLGGLAVLLFYWKKRKHFIDQQVNESTVDHNLPLSNMYKELIMYALPFSFVGLAIPLFQLVDLFTFNNALTASGYTLGEAETMYGVFSGSAHRLILIPVAIATAMSVTLIPAITKSFTSQNDEVLQNQITQAFQIIIFLAVPASAGLMLLSYPTFALLFGLNDIEVGGYILRYYAPVAILFSLFSVSAAMLQGINQQRFAVLSLIVGILIKLILTYPLLIALGSMGAIISTFLGFTAAIIFNLVIIAKYADFDFRPLIKRTILIAAVTIVMSLGVIIVKEGAEQLFPLVSWMNALLIELFAMVTGILLYFIITVKIGLAGKVLGDRFSILKK</sequence>
<evidence type="ECO:0000256" key="1">
    <source>
        <dbReference type="ARBA" id="ARBA00004651"/>
    </source>
</evidence>
<evidence type="ECO:0000256" key="5">
    <source>
        <dbReference type="ARBA" id="ARBA00023136"/>
    </source>
</evidence>
<keyword evidence="3 6" id="KW-0812">Transmembrane</keyword>
<accession>A0A419UW23</accession>
<feature type="transmembrane region" description="Helical" evidence="6">
    <location>
        <begin position="431"/>
        <end position="451"/>
    </location>
</feature>
<organism evidence="7 8">
    <name type="scientific">Sinobaca qinghaiensis</name>
    <dbReference type="NCBI Taxonomy" id="342944"/>
    <lineage>
        <taxon>Bacteria</taxon>
        <taxon>Bacillati</taxon>
        <taxon>Bacillota</taxon>
        <taxon>Bacilli</taxon>
        <taxon>Bacillales</taxon>
        <taxon>Sporolactobacillaceae</taxon>
        <taxon>Sinobaca</taxon>
    </lineage>
</organism>
<evidence type="ECO:0000313" key="7">
    <source>
        <dbReference type="EMBL" id="RKD68782.1"/>
    </source>
</evidence>
<dbReference type="InterPro" id="IPR002797">
    <property type="entry name" value="Polysacc_synth"/>
</dbReference>
<feature type="transmembrane region" description="Helical" evidence="6">
    <location>
        <begin position="379"/>
        <end position="398"/>
    </location>
</feature>
<dbReference type="PIRSF" id="PIRSF038958">
    <property type="entry name" value="PG_synth_SpoVB"/>
    <property type="match status" value="1"/>
</dbReference>
<dbReference type="CDD" id="cd13124">
    <property type="entry name" value="MATE_SpoVB_like"/>
    <property type="match status" value="1"/>
</dbReference>
<feature type="transmembrane region" description="Helical" evidence="6">
    <location>
        <begin position="341"/>
        <end position="367"/>
    </location>
</feature>
<feature type="transmembrane region" description="Helical" evidence="6">
    <location>
        <begin position="300"/>
        <end position="320"/>
    </location>
</feature>
<dbReference type="OrthoDB" id="9775950at2"/>